<gene>
    <name evidence="2" type="ORF">MOV08_37920</name>
</gene>
<accession>A0ABY8AHK5</accession>
<feature type="region of interest" description="Disordered" evidence="1">
    <location>
        <begin position="1"/>
        <end position="92"/>
    </location>
</feature>
<dbReference type="Pfam" id="PF07485">
    <property type="entry name" value="DUF1529"/>
    <property type="match status" value="2"/>
</dbReference>
<feature type="compositionally biased region" description="Gly residues" evidence="1">
    <location>
        <begin position="43"/>
        <end position="53"/>
    </location>
</feature>
<feature type="compositionally biased region" description="Low complexity" evidence="1">
    <location>
        <begin position="61"/>
        <end position="79"/>
    </location>
</feature>
<evidence type="ECO:0000256" key="1">
    <source>
        <dbReference type="SAM" id="MobiDB-lite"/>
    </source>
</evidence>
<proteinExistence type="predicted"/>
<dbReference type="Proteomes" id="UP001218629">
    <property type="component" value="Chromosome"/>
</dbReference>
<reference evidence="2 3" key="1">
    <citation type="submission" date="2022-03" db="EMBL/GenBank/DDBJ databases">
        <title>Streptomyces yunnanensis P86,complete genome.</title>
        <authorList>
            <person name="Chen S."/>
            <person name="Zhang Q."/>
        </authorList>
    </citation>
    <scope>NUCLEOTIDE SEQUENCE [LARGE SCALE GENOMIC DNA]</scope>
    <source>
        <strain evidence="2 3">P86</strain>
    </source>
</reference>
<dbReference type="EMBL" id="CP095749">
    <property type="protein sequence ID" value="WEB44499.1"/>
    <property type="molecule type" value="Genomic_DNA"/>
</dbReference>
<keyword evidence="3" id="KW-1185">Reference proteome</keyword>
<organism evidence="2 3">
    <name type="scientific">Streptomyces yunnanensis</name>
    <dbReference type="NCBI Taxonomy" id="156453"/>
    <lineage>
        <taxon>Bacteria</taxon>
        <taxon>Bacillati</taxon>
        <taxon>Actinomycetota</taxon>
        <taxon>Actinomycetes</taxon>
        <taxon>Kitasatosporales</taxon>
        <taxon>Streptomycetaceae</taxon>
        <taxon>Streptomyces</taxon>
    </lineage>
</organism>
<name>A0ABY8AHK5_9ACTN</name>
<evidence type="ECO:0000313" key="3">
    <source>
        <dbReference type="Proteomes" id="UP001218629"/>
    </source>
</evidence>
<dbReference type="RefSeq" id="WP_275310654.1">
    <property type="nucleotide sequence ID" value="NZ_CP095749.1"/>
</dbReference>
<feature type="compositionally biased region" description="Low complexity" evidence="1">
    <location>
        <begin position="7"/>
        <end position="25"/>
    </location>
</feature>
<sequence>MPASSGAASLATQTPSTSTTISTRSGHVTPFAHQAGRRDHGGAPPGDGTGLLAGCGTQTRSDAAGGTSAVAAQAASQSDHLQQPVQTKEADWKPVADALGRTGTLMKGTVYRVPLPRKDLKVTTEGITIKPGLSLGGYAAFAKYKHTTMLMGDLVVTEDELPKVTDALQAAGIEQTALHKHLLQQSPAIWWTHVHAMGDPVKLAQGLKHALDATGIPPASPPPSTQPPIALDTAGIDKALGRKGTADGGIYKFTIARKNTVDDGEHVLPPALGLTTGINFQPLGGDKAAINGDFVMTAPEVQKVIQALRKGNIDIVELHNHSLDEQPRLFYMHFWATADGVTLTKALRPALDATAPAPAS</sequence>
<evidence type="ECO:0000313" key="2">
    <source>
        <dbReference type="EMBL" id="WEB44499.1"/>
    </source>
</evidence>
<dbReference type="InterPro" id="IPR011094">
    <property type="entry name" value="Uncharacterised_LppY/LpqO"/>
</dbReference>
<protein>
    <submittedName>
        <fullName evidence="2">DUF1259 domain-containing protein</fullName>
    </submittedName>
</protein>